<dbReference type="EMBL" id="CAAALY010270832">
    <property type="protein sequence ID" value="VEL41744.1"/>
    <property type="molecule type" value="Genomic_DNA"/>
</dbReference>
<reference evidence="1" key="1">
    <citation type="submission" date="2018-11" db="EMBL/GenBank/DDBJ databases">
        <authorList>
            <consortium name="Pathogen Informatics"/>
        </authorList>
    </citation>
    <scope>NUCLEOTIDE SEQUENCE</scope>
</reference>
<evidence type="ECO:0000313" key="2">
    <source>
        <dbReference type="Proteomes" id="UP000784294"/>
    </source>
</evidence>
<gene>
    <name evidence="1" type="ORF">PXEA_LOCUS35184</name>
</gene>
<evidence type="ECO:0000313" key="1">
    <source>
        <dbReference type="EMBL" id="VEL41744.1"/>
    </source>
</evidence>
<organism evidence="1 2">
    <name type="scientific">Protopolystoma xenopodis</name>
    <dbReference type="NCBI Taxonomy" id="117903"/>
    <lineage>
        <taxon>Eukaryota</taxon>
        <taxon>Metazoa</taxon>
        <taxon>Spiralia</taxon>
        <taxon>Lophotrochozoa</taxon>
        <taxon>Platyhelminthes</taxon>
        <taxon>Monogenea</taxon>
        <taxon>Polyopisthocotylea</taxon>
        <taxon>Polystomatidea</taxon>
        <taxon>Polystomatidae</taxon>
        <taxon>Protopolystoma</taxon>
    </lineage>
</organism>
<dbReference type="Proteomes" id="UP000784294">
    <property type="component" value="Unassembled WGS sequence"/>
</dbReference>
<proteinExistence type="predicted"/>
<keyword evidence="2" id="KW-1185">Reference proteome</keyword>
<dbReference type="AlphaFoldDB" id="A0A448XPL6"/>
<accession>A0A448XPL6</accession>
<sequence length="172" mass="19470">MWEFPYFSVRSTANILHVFTVGSCTFYSVVICMQREDIRPELGFSGIAPAADLFCTPSIVYRLKDFPTSSSILGWIIFPHEASGPEVRLDLRAREVELPRAWARGQIPASRSTSPFCYLCAGLNGWSWTPVLFVNDPFYFAKCSRQLDFVSRSRLVHLVPRPGDVYGFNGFT</sequence>
<name>A0A448XPL6_9PLAT</name>
<comment type="caution">
    <text evidence="1">The sequence shown here is derived from an EMBL/GenBank/DDBJ whole genome shotgun (WGS) entry which is preliminary data.</text>
</comment>
<protein>
    <submittedName>
        <fullName evidence="1">Uncharacterized protein</fullName>
    </submittedName>
</protein>